<comment type="caution">
    <text evidence="2">The sequence shown here is derived from an EMBL/GenBank/DDBJ whole genome shotgun (WGS) entry which is preliminary data.</text>
</comment>
<dbReference type="EMBL" id="JAHDVG010000474">
    <property type="protein sequence ID" value="KAH1177784.1"/>
    <property type="molecule type" value="Genomic_DNA"/>
</dbReference>
<reference evidence="2" key="1">
    <citation type="submission" date="2021-09" db="EMBL/GenBank/DDBJ databases">
        <title>The genome of Mauremys mutica provides insights into the evolution of semi-aquatic lifestyle.</title>
        <authorList>
            <person name="Gong S."/>
            <person name="Gao Y."/>
        </authorList>
    </citation>
    <scope>NUCLEOTIDE SEQUENCE</scope>
    <source>
        <strain evidence="2">MM-2020</strain>
        <tissue evidence="2">Muscle</tissue>
    </source>
</reference>
<feature type="region of interest" description="Disordered" evidence="1">
    <location>
        <begin position="22"/>
        <end position="115"/>
    </location>
</feature>
<dbReference type="Proteomes" id="UP000827986">
    <property type="component" value="Unassembled WGS sequence"/>
</dbReference>
<keyword evidence="3" id="KW-1185">Reference proteome</keyword>
<feature type="compositionally biased region" description="Low complexity" evidence="1">
    <location>
        <begin position="90"/>
        <end position="107"/>
    </location>
</feature>
<sequence length="134" mass="15081">MDKCYLSACPKKALITGRYRISNSKSCQSGTSDEQQIKCEEKEKAEEEAKDSSLRLKKRSQSVDVTAPGYNPLAAEAQEAPQASKLIPVTNTAASEEEQNNTTNTQRRNPRRSELKRYYTIGELKAIIQFKCFN</sequence>
<feature type="compositionally biased region" description="Low complexity" evidence="1">
    <location>
        <begin position="72"/>
        <end position="83"/>
    </location>
</feature>
<dbReference type="AlphaFoldDB" id="A0A9D3XC54"/>
<evidence type="ECO:0000256" key="1">
    <source>
        <dbReference type="SAM" id="MobiDB-lite"/>
    </source>
</evidence>
<evidence type="ECO:0000313" key="2">
    <source>
        <dbReference type="EMBL" id="KAH1177784.1"/>
    </source>
</evidence>
<gene>
    <name evidence="2" type="ORF">KIL84_011486</name>
</gene>
<organism evidence="2 3">
    <name type="scientific">Mauremys mutica</name>
    <name type="common">yellowpond turtle</name>
    <dbReference type="NCBI Taxonomy" id="74926"/>
    <lineage>
        <taxon>Eukaryota</taxon>
        <taxon>Metazoa</taxon>
        <taxon>Chordata</taxon>
        <taxon>Craniata</taxon>
        <taxon>Vertebrata</taxon>
        <taxon>Euteleostomi</taxon>
        <taxon>Archelosauria</taxon>
        <taxon>Testudinata</taxon>
        <taxon>Testudines</taxon>
        <taxon>Cryptodira</taxon>
        <taxon>Durocryptodira</taxon>
        <taxon>Testudinoidea</taxon>
        <taxon>Geoemydidae</taxon>
        <taxon>Geoemydinae</taxon>
        <taxon>Mauremys</taxon>
    </lineage>
</organism>
<evidence type="ECO:0000313" key="3">
    <source>
        <dbReference type="Proteomes" id="UP000827986"/>
    </source>
</evidence>
<protein>
    <submittedName>
        <fullName evidence="2">Uncharacterized protein</fullName>
    </submittedName>
</protein>
<proteinExistence type="predicted"/>
<feature type="compositionally biased region" description="Basic and acidic residues" evidence="1">
    <location>
        <begin position="35"/>
        <end position="54"/>
    </location>
</feature>
<accession>A0A9D3XC54</accession>
<name>A0A9D3XC54_9SAUR</name>
<feature type="compositionally biased region" description="Polar residues" evidence="1">
    <location>
        <begin position="22"/>
        <end position="34"/>
    </location>
</feature>